<feature type="transmembrane region" description="Helical" evidence="1">
    <location>
        <begin position="309"/>
        <end position="328"/>
    </location>
</feature>
<dbReference type="InterPro" id="IPR010364">
    <property type="entry name" value="Uncharacterised_IM_CreD"/>
</dbReference>
<name>A0A366HER5_9BACT</name>
<sequence length="412" mass="44717">MTPSRLVSIVVITGAATLAWFVLGATLHQRSRASASRMGNEVRQVWGPGLAQPHLTLLADSTSGSGDPEVMLPTSSKVEARIAYSPKKRGLLWHRTYDVEFSARYEITNTAASARNVRVQMSLPTRNTSYDNFAFQLGEGAATDIAPHNGMVETVKLIPAGATLPLTVRYNARGLDRWSYTFPQGSRVKNFTLTMGTNFDDVSFPVGATSPTKLEPVAKGEGVDLVWNYTDTIDARDIAVDMPRLLNAGPVIARITFFAPVSLVLFFGVLVVVSMLRGIHLHPMTYAFLAAGFFTFHLLLAYLGDQMSLHAAFLIASVISLVMVSGYLHAVAGKSISMVAVPAQLAYMVLFSYSFFFDGMTGLTLTITAVATLALLMVATAKVNWEEVFRRGREALLERKSKSGPLPSPATT</sequence>
<feature type="transmembrane region" description="Helical" evidence="1">
    <location>
        <begin position="335"/>
        <end position="356"/>
    </location>
</feature>
<dbReference type="RefSeq" id="WP_113960692.1">
    <property type="nucleotide sequence ID" value="NZ_QNRR01000009.1"/>
</dbReference>
<feature type="transmembrane region" description="Helical" evidence="1">
    <location>
        <begin position="251"/>
        <end position="273"/>
    </location>
</feature>
<accession>A0A366HER5</accession>
<dbReference type="EMBL" id="QNRR01000009">
    <property type="protein sequence ID" value="RBP39808.1"/>
    <property type="molecule type" value="Genomic_DNA"/>
</dbReference>
<gene>
    <name evidence="2" type="ORF">DES53_109236</name>
</gene>
<protein>
    <submittedName>
        <fullName evidence="2">Inner membrane protein CreD</fullName>
    </submittedName>
</protein>
<dbReference type="Pfam" id="PF06123">
    <property type="entry name" value="CreD"/>
    <property type="match status" value="1"/>
</dbReference>
<keyword evidence="1" id="KW-0472">Membrane</keyword>
<feature type="transmembrane region" description="Helical" evidence="1">
    <location>
        <begin position="285"/>
        <end position="303"/>
    </location>
</feature>
<dbReference type="Proteomes" id="UP000253426">
    <property type="component" value="Unassembled WGS sequence"/>
</dbReference>
<keyword evidence="1" id="KW-1133">Transmembrane helix</keyword>
<feature type="transmembrane region" description="Helical" evidence="1">
    <location>
        <begin position="362"/>
        <end position="383"/>
    </location>
</feature>
<proteinExistence type="predicted"/>
<evidence type="ECO:0000256" key="1">
    <source>
        <dbReference type="SAM" id="Phobius"/>
    </source>
</evidence>
<reference evidence="2 3" key="1">
    <citation type="submission" date="2018-06" db="EMBL/GenBank/DDBJ databases">
        <title>Genomic Encyclopedia of Type Strains, Phase IV (KMG-IV): sequencing the most valuable type-strain genomes for metagenomic binning, comparative biology and taxonomic classification.</title>
        <authorList>
            <person name="Goeker M."/>
        </authorList>
    </citation>
    <scope>NUCLEOTIDE SEQUENCE [LARGE SCALE GENOMIC DNA]</scope>
    <source>
        <strain evidence="2 3">DSM 25532</strain>
    </source>
</reference>
<evidence type="ECO:0000313" key="2">
    <source>
        <dbReference type="EMBL" id="RBP39808.1"/>
    </source>
</evidence>
<evidence type="ECO:0000313" key="3">
    <source>
        <dbReference type="Proteomes" id="UP000253426"/>
    </source>
</evidence>
<keyword evidence="3" id="KW-1185">Reference proteome</keyword>
<comment type="caution">
    <text evidence="2">The sequence shown here is derived from an EMBL/GenBank/DDBJ whole genome shotgun (WGS) entry which is preliminary data.</text>
</comment>
<keyword evidence="1" id="KW-0812">Transmembrane</keyword>
<organism evidence="2 3">
    <name type="scientific">Roseimicrobium gellanilyticum</name>
    <dbReference type="NCBI Taxonomy" id="748857"/>
    <lineage>
        <taxon>Bacteria</taxon>
        <taxon>Pseudomonadati</taxon>
        <taxon>Verrucomicrobiota</taxon>
        <taxon>Verrucomicrobiia</taxon>
        <taxon>Verrucomicrobiales</taxon>
        <taxon>Verrucomicrobiaceae</taxon>
        <taxon>Roseimicrobium</taxon>
    </lineage>
</organism>
<dbReference type="OrthoDB" id="1522971at2"/>
<dbReference type="AlphaFoldDB" id="A0A366HER5"/>